<comment type="caution">
    <text evidence="2">The sequence shown here is derived from an EMBL/GenBank/DDBJ whole genome shotgun (WGS) entry which is preliminary data.</text>
</comment>
<proteinExistence type="predicted"/>
<gene>
    <name evidence="2" type="ORF">Ahy_B10g101268</name>
</gene>
<protein>
    <submittedName>
        <fullName evidence="2">Uncharacterized protein</fullName>
    </submittedName>
</protein>
<evidence type="ECO:0000256" key="1">
    <source>
        <dbReference type="SAM" id="Phobius"/>
    </source>
</evidence>
<reference evidence="2 3" key="1">
    <citation type="submission" date="2019-01" db="EMBL/GenBank/DDBJ databases">
        <title>Sequencing of cultivated peanut Arachis hypogaea provides insights into genome evolution and oil improvement.</title>
        <authorList>
            <person name="Chen X."/>
        </authorList>
    </citation>
    <scope>NUCLEOTIDE SEQUENCE [LARGE SCALE GENOMIC DNA]</scope>
    <source>
        <strain evidence="3">cv. Fuhuasheng</strain>
        <tissue evidence="2">Leaves</tissue>
    </source>
</reference>
<feature type="transmembrane region" description="Helical" evidence="1">
    <location>
        <begin position="80"/>
        <end position="107"/>
    </location>
</feature>
<keyword evidence="1" id="KW-0812">Transmembrane</keyword>
<keyword evidence="1" id="KW-1133">Transmembrane helix</keyword>
<accession>A0A444WZ90</accession>
<dbReference type="Proteomes" id="UP000289738">
    <property type="component" value="Chromosome B10"/>
</dbReference>
<dbReference type="AlphaFoldDB" id="A0A444WZ90"/>
<evidence type="ECO:0000313" key="2">
    <source>
        <dbReference type="EMBL" id="RYQ82693.1"/>
    </source>
</evidence>
<keyword evidence="1" id="KW-0472">Membrane</keyword>
<dbReference type="EMBL" id="SDMP01000020">
    <property type="protein sequence ID" value="RYQ82693.1"/>
    <property type="molecule type" value="Genomic_DNA"/>
</dbReference>
<feature type="transmembrane region" description="Helical" evidence="1">
    <location>
        <begin position="127"/>
        <end position="149"/>
    </location>
</feature>
<organism evidence="2 3">
    <name type="scientific">Arachis hypogaea</name>
    <name type="common">Peanut</name>
    <dbReference type="NCBI Taxonomy" id="3818"/>
    <lineage>
        <taxon>Eukaryota</taxon>
        <taxon>Viridiplantae</taxon>
        <taxon>Streptophyta</taxon>
        <taxon>Embryophyta</taxon>
        <taxon>Tracheophyta</taxon>
        <taxon>Spermatophyta</taxon>
        <taxon>Magnoliopsida</taxon>
        <taxon>eudicotyledons</taxon>
        <taxon>Gunneridae</taxon>
        <taxon>Pentapetalae</taxon>
        <taxon>rosids</taxon>
        <taxon>fabids</taxon>
        <taxon>Fabales</taxon>
        <taxon>Fabaceae</taxon>
        <taxon>Papilionoideae</taxon>
        <taxon>50 kb inversion clade</taxon>
        <taxon>dalbergioids sensu lato</taxon>
        <taxon>Dalbergieae</taxon>
        <taxon>Pterocarpus clade</taxon>
        <taxon>Arachis</taxon>
    </lineage>
</organism>
<sequence length="155" mass="15763">MASVSNAAGSSNNPRSFGSIMRRMNNNMIRVYQSGVGAGRDQCCDSQRRILIQGDHSQVAQTTIVLADGVLAGRVLTDGVLAGGVLVGWVGAAGVLVDGVFFLAWGTSGASPPFTVVVGAELLTSPPLASVLAAAAAATTVAFSSTALLRQFLLV</sequence>
<evidence type="ECO:0000313" key="3">
    <source>
        <dbReference type="Proteomes" id="UP000289738"/>
    </source>
</evidence>
<keyword evidence="3" id="KW-1185">Reference proteome</keyword>
<name>A0A444WZ90_ARAHY</name>